<protein>
    <submittedName>
        <fullName evidence="3">Methyltransferase type 12</fullName>
    </submittedName>
</protein>
<dbReference type="Gene3D" id="3.40.50.150">
    <property type="entry name" value="Vaccinia Virus protein VP39"/>
    <property type="match status" value="1"/>
</dbReference>
<dbReference type="eggNOG" id="COG2226">
    <property type="taxonomic scope" value="Bacteria"/>
</dbReference>
<dbReference type="InterPro" id="IPR029063">
    <property type="entry name" value="SAM-dependent_MTases_sf"/>
</dbReference>
<dbReference type="AlphaFoldDB" id="H7EJ56"/>
<dbReference type="SUPFAM" id="SSF53335">
    <property type="entry name" value="S-adenosyl-L-methionine-dependent methyltransferases"/>
    <property type="match status" value="1"/>
</dbReference>
<comment type="caution">
    <text evidence="3">The sequence shown here is derived from an EMBL/GenBank/DDBJ whole genome shotgun (WGS) entry which is preliminary data.</text>
</comment>
<dbReference type="PANTHER" id="PTHR43861">
    <property type="entry name" value="TRANS-ACONITATE 2-METHYLTRANSFERASE-RELATED"/>
    <property type="match status" value="1"/>
</dbReference>
<sequence>MDIQGQFNLVAKSYDENRKKFIPCFDDYYISSTDFIARTLNYEPKLIYDLGSGTGLLSSFWYRHFPKSEYVLIDIAEEMLDVAKKRFSGSANIKYKVLDYSESMPEGNPDLIISALSIHHLENTDKKRLFKRVYESLEDDRLFVNYDQFCSDSSVINEKIEEYWINGIKKSGVSEIEYARWIERKKLDREISINQEIQWLKDAGFRNVECIYSKGKFGVIVSVK</sequence>
<dbReference type="RefSeq" id="WP_002703197.1">
    <property type="nucleotide sequence ID" value="NZ_AGRW01000040.1"/>
</dbReference>
<proteinExistence type="predicted"/>
<organism evidence="3 4">
    <name type="scientific">Treponema saccharophilum DSM 2985</name>
    <dbReference type="NCBI Taxonomy" id="907348"/>
    <lineage>
        <taxon>Bacteria</taxon>
        <taxon>Pseudomonadati</taxon>
        <taxon>Spirochaetota</taxon>
        <taxon>Spirochaetia</taxon>
        <taxon>Spirochaetales</taxon>
        <taxon>Treponemataceae</taxon>
        <taxon>Treponema</taxon>
    </lineage>
</organism>
<keyword evidence="3" id="KW-0489">Methyltransferase</keyword>
<dbReference type="GO" id="GO:0032259">
    <property type="term" value="P:methylation"/>
    <property type="evidence" value="ECO:0007669"/>
    <property type="project" value="UniProtKB-KW"/>
</dbReference>
<dbReference type="EMBL" id="AGRW01000040">
    <property type="protein sequence ID" value="EIC02370.1"/>
    <property type="molecule type" value="Genomic_DNA"/>
</dbReference>
<dbReference type="STRING" id="907348.TresaDRAFT_1817"/>
<dbReference type="OrthoDB" id="9808140at2"/>
<keyword evidence="1 3" id="KW-0808">Transferase</keyword>
<reference evidence="3 4" key="1">
    <citation type="submission" date="2011-09" db="EMBL/GenBank/DDBJ databases">
        <title>The draft genome of Treponema saccharophilum DSM 2985.</title>
        <authorList>
            <consortium name="US DOE Joint Genome Institute (JGI-PGF)"/>
            <person name="Lucas S."/>
            <person name="Copeland A."/>
            <person name="Lapidus A."/>
            <person name="Glavina del Rio T."/>
            <person name="Dalin E."/>
            <person name="Tice H."/>
            <person name="Bruce D."/>
            <person name="Goodwin L."/>
            <person name="Pitluck S."/>
            <person name="Peters L."/>
            <person name="Kyrpides N."/>
            <person name="Mavromatis K."/>
            <person name="Ivanova N."/>
            <person name="Markowitz V."/>
            <person name="Cheng J.-F."/>
            <person name="Hugenholtz P."/>
            <person name="Woyke T."/>
            <person name="Wu D."/>
            <person name="Gronow S."/>
            <person name="Wellnitz S."/>
            <person name="Brambilla E."/>
            <person name="Klenk H.-P."/>
            <person name="Eisen J.A."/>
        </authorList>
    </citation>
    <scope>NUCLEOTIDE SEQUENCE [LARGE SCALE GENOMIC DNA]</scope>
    <source>
        <strain evidence="3 4">DSM 2985</strain>
    </source>
</reference>
<feature type="domain" description="Methyltransferase" evidence="2">
    <location>
        <begin position="47"/>
        <end position="138"/>
    </location>
</feature>
<name>H7EJ56_9SPIR</name>
<evidence type="ECO:0000256" key="1">
    <source>
        <dbReference type="ARBA" id="ARBA00022679"/>
    </source>
</evidence>
<evidence type="ECO:0000259" key="2">
    <source>
        <dbReference type="Pfam" id="PF13649"/>
    </source>
</evidence>
<dbReference type="GO" id="GO:0008168">
    <property type="term" value="F:methyltransferase activity"/>
    <property type="evidence" value="ECO:0007669"/>
    <property type="project" value="UniProtKB-KW"/>
</dbReference>
<dbReference type="CDD" id="cd02440">
    <property type="entry name" value="AdoMet_MTases"/>
    <property type="match status" value="1"/>
</dbReference>
<keyword evidence="4" id="KW-1185">Reference proteome</keyword>
<dbReference type="PATRIC" id="fig|907348.3.peg.873"/>
<evidence type="ECO:0000313" key="4">
    <source>
        <dbReference type="Proteomes" id="UP000003571"/>
    </source>
</evidence>
<accession>H7EJ56</accession>
<evidence type="ECO:0000313" key="3">
    <source>
        <dbReference type="EMBL" id="EIC02370.1"/>
    </source>
</evidence>
<dbReference type="Pfam" id="PF13649">
    <property type="entry name" value="Methyltransf_25"/>
    <property type="match status" value="1"/>
</dbReference>
<gene>
    <name evidence="3" type="ORF">TresaDRAFT_1817</name>
</gene>
<dbReference type="InterPro" id="IPR041698">
    <property type="entry name" value="Methyltransf_25"/>
</dbReference>
<dbReference type="Proteomes" id="UP000003571">
    <property type="component" value="Unassembled WGS sequence"/>
</dbReference>